<keyword evidence="1" id="KW-0472">Membrane</keyword>
<dbReference type="EMBL" id="AGEG01000002">
    <property type="protein sequence ID" value="EHR38020.1"/>
    <property type="molecule type" value="Genomic_DNA"/>
</dbReference>
<keyword evidence="1" id="KW-0812">Transmembrane</keyword>
<feature type="transmembrane region" description="Helical" evidence="1">
    <location>
        <begin position="264"/>
        <end position="287"/>
    </location>
</feature>
<feature type="transmembrane region" description="Helical" evidence="1">
    <location>
        <begin position="216"/>
        <end position="238"/>
    </location>
</feature>
<dbReference type="AlphaFoldDB" id="H3NGW5"/>
<dbReference type="eggNOG" id="ENOG5032SC9">
    <property type="taxonomic scope" value="Bacteria"/>
</dbReference>
<reference evidence="2 3" key="1">
    <citation type="submission" date="2012-01" db="EMBL/GenBank/DDBJ databases">
        <title>The Genome Sequence of Facklamia languida CCUG 37842.</title>
        <authorList>
            <consortium name="The Broad Institute Genome Sequencing Platform"/>
            <person name="Earl A."/>
            <person name="Ward D."/>
            <person name="Feldgarden M."/>
            <person name="Gevers D."/>
            <person name="Huys G."/>
            <person name="Young S.K."/>
            <person name="Zeng Q."/>
            <person name="Gargeya S."/>
            <person name="Fitzgerald M."/>
            <person name="Haas B."/>
            <person name="Abouelleil A."/>
            <person name="Alvarado L."/>
            <person name="Arachchi H.M."/>
            <person name="Berlin A."/>
            <person name="Chapman S.B."/>
            <person name="Gearin G."/>
            <person name="Goldberg J."/>
            <person name="Griggs A."/>
            <person name="Gujja S."/>
            <person name="Hansen M."/>
            <person name="Heiman D."/>
            <person name="Howarth C."/>
            <person name="Larimer J."/>
            <person name="Lui A."/>
            <person name="MacDonald P.J.P."/>
            <person name="McCowen C."/>
            <person name="Montmayeur A."/>
            <person name="Murphy C."/>
            <person name="Neiman D."/>
            <person name="Pearson M."/>
            <person name="Priest M."/>
            <person name="Roberts A."/>
            <person name="Saif S."/>
            <person name="Shea T."/>
            <person name="Sisk P."/>
            <person name="Stolte C."/>
            <person name="Sykes S."/>
            <person name="Wortman J."/>
            <person name="Nusbaum C."/>
            <person name="Birren B."/>
        </authorList>
    </citation>
    <scope>NUCLEOTIDE SEQUENCE [LARGE SCALE GENOMIC DNA]</scope>
    <source>
        <strain evidence="2 3">CCUG 37842</strain>
    </source>
</reference>
<dbReference type="RefSeq" id="WP_006307969.1">
    <property type="nucleotide sequence ID" value="NZ_JH601133.1"/>
</dbReference>
<sequence>MKPILLKKIFHNKLNFFPLIVIWLSINIILFFNWRSGRELTLINQITSEQVELELVISQLKDEHSNPHLEKQSKDHIENSLEDTEKQLYLNRDLLLAYEAKDYQKAYSMMAQKIAHNRKRLNNFQNSETVAALKRDEAYYRYLAEKNIKGDAIQPIFGWSFSFELWRDYLPILLTFALIFVLSQVFSQAHYHHLSIYLLCPGHFLLRTIKQIGGGLLFSIGAYLLSLLYSFTLASLFFERGSSDLPVLTYDDTLQMIWQPLENLLWQTSILQIVSLLSLVSTIYLIAFVVKDKLLACLVSFLSILGLMILTYFIVPLQEVAHWIPYHYLQSLAITTGHHHHAIQINRLEADFGIFLNLTYSILLLGIIYLIDQFRRKKHKNA</sequence>
<feature type="transmembrane region" description="Helical" evidence="1">
    <location>
        <begin position="16"/>
        <end position="34"/>
    </location>
</feature>
<evidence type="ECO:0008006" key="4">
    <source>
        <dbReference type="Google" id="ProtNLM"/>
    </source>
</evidence>
<proteinExistence type="predicted"/>
<comment type="caution">
    <text evidence="2">The sequence shown here is derived from an EMBL/GenBank/DDBJ whole genome shotgun (WGS) entry which is preliminary data.</text>
</comment>
<dbReference type="PATRIC" id="fig|883113.3.peg.105"/>
<evidence type="ECO:0000313" key="3">
    <source>
        <dbReference type="Proteomes" id="UP000006190"/>
    </source>
</evidence>
<name>H3NGW5_9LACT</name>
<organism evidence="2 3">
    <name type="scientific">Facklamia languida CCUG 37842</name>
    <dbReference type="NCBI Taxonomy" id="883113"/>
    <lineage>
        <taxon>Bacteria</taxon>
        <taxon>Bacillati</taxon>
        <taxon>Bacillota</taxon>
        <taxon>Bacilli</taxon>
        <taxon>Lactobacillales</taxon>
        <taxon>Aerococcaceae</taxon>
        <taxon>Facklamia</taxon>
    </lineage>
</organism>
<evidence type="ECO:0000313" key="2">
    <source>
        <dbReference type="EMBL" id="EHR38020.1"/>
    </source>
</evidence>
<feature type="transmembrane region" description="Helical" evidence="1">
    <location>
        <begin position="294"/>
        <end position="315"/>
    </location>
</feature>
<keyword evidence="3" id="KW-1185">Reference proteome</keyword>
<dbReference type="OrthoDB" id="2209079at2"/>
<keyword evidence="1" id="KW-1133">Transmembrane helix</keyword>
<evidence type="ECO:0000256" key="1">
    <source>
        <dbReference type="SAM" id="Phobius"/>
    </source>
</evidence>
<accession>H3NGW5</accession>
<dbReference type="Proteomes" id="UP000006190">
    <property type="component" value="Unassembled WGS sequence"/>
</dbReference>
<gene>
    <name evidence="2" type="ORF">HMPREF9708_00104</name>
</gene>
<protein>
    <recommendedName>
        <fullName evidence="4">ABC-2 type transporter domain-containing protein</fullName>
    </recommendedName>
</protein>
<feature type="transmembrane region" description="Helical" evidence="1">
    <location>
        <begin position="352"/>
        <end position="371"/>
    </location>
</feature>
<dbReference type="STRING" id="883113.HMPREF9708_00104"/>
<dbReference type="HOGENOM" id="CLU_723091_0_0_9"/>